<feature type="region of interest" description="Disordered" evidence="1">
    <location>
        <begin position="1"/>
        <end position="115"/>
    </location>
</feature>
<reference evidence="2" key="1">
    <citation type="submission" date="2021-03" db="EMBL/GenBank/DDBJ databases">
        <authorList>
            <person name="Tagirdzhanova G."/>
        </authorList>
    </citation>
    <scope>NUCLEOTIDE SEQUENCE</scope>
</reference>
<name>A0A8H3IBM5_9LECA</name>
<gene>
    <name evidence="2" type="ORF">GOMPHAMPRED_008269</name>
</gene>
<protein>
    <submittedName>
        <fullName evidence="2">Uncharacterized protein</fullName>
    </submittedName>
</protein>
<proteinExistence type="predicted"/>
<evidence type="ECO:0000256" key="1">
    <source>
        <dbReference type="SAM" id="MobiDB-lite"/>
    </source>
</evidence>
<comment type="caution">
    <text evidence="2">The sequence shown here is derived from an EMBL/GenBank/DDBJ whole genome shotgun (WGS) entry which is preliminary data.</text>
</comment>
<dbReference type="AlphaFoldDB" id="A0A8H3IBM5"/>
<accession>A0A8H3IBM5</accession>
<evidence type="ECO:0000313" key="3">
    <source>
        <dbReference type="Proteomes" id="UP000664169"/>
    </source>
</evidence>
<feature type="compositionally biased region" description="Basic and acidic residues" evidence="1">
    <location>
        <begin position="41"/>
        <end position="54"/>
    </location>
</feature>
<evidence type="ECO:0000313" key="2">
    <source>
        <dbReference type="EMBL" id="CAF9914785.1"/>
    </source>
</evidence>
<dbReference type="Proteomes" id="UP000664169">
    <property type="component" value="Unassembled WGS sequence"/>
</dbReference>
<dbReference type="EMBL" id="CAJPDQ010000009">
    <property type="protein sequence ID" value="CAF9914785.1"/>
    <property type="molecule type" value="Genomic_DNA"/>
</dbReference>
<sequence length="115" mass="11988">MPDAKKTPNTGLKSVKTHDDAGGKGPTVRMSTPGPSVNTENDVRPSREENKIAEGESFAPETSAEPGSDPPGSSQSAAHPRTGDETISGHPPATRVKKHKVSDADNEDTPCKKGC</sequence>
<organism evidence="2 3">
    <name type="scientific">Gomphillus americanus</name>
    <dbReference type="NCBI Taxonomy" id="1940652"/>
    <lineage>
        <taxon>Eukaryota</taxon>
        <taxon>Fungi</taxon>
        <taxon>Dikarya</taxon>
        <taxon>Ascomycota</taxon>
        <taxon>Pezizomycotina</taxon>
        <taxon>Lecanoromycetes</taxon>
        <taxon>OSLEUM clade</taxon>
        <taxon>Ostropomycetidae</taxon>
        <taxon>Ostropales</taxon>
        <taxon>Graphidaceae</taxon>
        <taxon>Gomphilloideae</taxon>
        <taxon>Gomphillus</taxon>
    </lineage>
</organism>
<keyword evidence="3" id="KW-1185">Reference proteome</keyword>
<feature type="compositionally biased region" description="Polar residues" evidence="1">
    <location>
        <begin position="29"/>
        <end position="40"/>
    </location>
</feature>